<dbReference type="EMBL" id="BLLK01000038">
    <property type="protein sequence ID" value="GFH49335.1"/>
    <property type="molecule type" value="Genomic_DNA"/>
</dbReference>
<organism evidence="1 2">
    <name type="scientific">Chaetoceros tenuissimus</name>
    <dbReference type="NCBI Taxonomy" id="426638"/>
    <lineage>
        <taxon>Eukaryota</taxon>
        <taxon>Sar</taxon>
        <taxon>Stramenopiles</taxon>
        <taxon>Ochrophyta</taxon>
        <taxon>Bacillariophyta</taxon>
        <taxon>Coscinodiscophyceae</taxon>
        <taxon>Chaetocerotophycidae</taxon>
        <taxon>Chaetocerotales</taxon>
        <taxon>Chaetocerotaceae</taxon>
        <taxon>Chaetoceros</taxon>
    </lineage>
</organism>
<reference evidence="1 2" key="1">
    <citation type="journal article" date="2021" name="Sci. Rep.">
        <title>The genome of the diatom Chaetoceros tenuissimus carries an ancient integrated fragment of an extant virus.</title>
        <authorList>
            <person name="Hongo Y."/>
            <person name="Kimura K."/>
            <person name="Takaki Y."/>
            <person name="Yoshida Y."/>
            <person name="Baba S."/>
            <person name="Kobayashi G."/>
            <person name="Nagasaki K."/>
            <person name="Hano T."/>
            <person name="Tomaru Y."/>
        </authorList>
    </citation>
    <scope>NUCLEOTIDE SEQUENCE [LARGE SCALE GENOMIC DNA]</scope>
    <source>
        <strain evidence="1 2">NIES-3715</strain>
    </source>
</reference>
<proteinExistence type="predicted"/>
<accession>A0AAD3CR61</accession>
<evidence type="ECO:0000313" key="2">
    <source>
        <dbReference type="Proteomes" id="UP001054902"/>
    </source>
</evidence>
<protein>
    <submittedName>
        <fullName evidence="1">Uncharacterized protein</fullName>
    </submittedName>
</protein>
<sequence length="310" mass="35124">MKIQSLLEKWALQSAAIIGAAVYHALKKNGVLQQPPDKAVFIQAEFDYNAETFVLLEEPKAVLISEFGQTRKEGIQSSYKNGRDCYRNYPDKVLIHFAFLTCKELGEKFTSVAPVGIQRTELDHISNSIHSMNDVSALSAKNRLHSKLFEGWNAIRESNILIQVGNLKQSPAYCKFALNALQLFSKKHMYETHRIIVHFKTGKAIGQITKLLKYEVIPISEFNKANNKLATFGSREGREKIEECQAKGVIMILFVANEVQFSFVSDVPWDGRGRKNASIKQSKKEADKNFEKLQQLVEQMPSDQLEKVSL</sequence>
<name>A0AAD3CR61_9STRA</name>
<dbReference type="AlphaFoldDB" id="A0AAD3CR61"/>
<gene>
    <name evidence="1" type="ORF">CTEN210_05811</name>
</gene>
<keyword evidence="2" id="KW-1185">Reference proteome</keyword>
<comment type="caution">
    <text evidence="1">The sequence shown here is derived from an EMBL/GenBank/DDBJ whole genome shotgun (WGS) entry which is preliminary data.</text>
</comment>
<dbReference type="Proteomes" id="UP001054902">
    <property type="component" value="Unassembled WGS sequence"/>
</dbReference>
<evidence type="ECO:0000313" key="1">
    <source>
        <dbReference type="EMBL" id="GFH49335.1"/>
    </source>
</evidence>